<dbReference type="EMBL" id="UYRT01078964">
    <property type="protein sequence ID" value="VDN19670.1"/>
    <property type="molecule type" value="Genomic_DNA"/>
</dbReference>
<dbReference type="InterPro" id="IPR008211">
    <property type="entry name" value="Laminin_N"/>
</dbReference>
<proteinExistence type="predicted"/>
<gene>
    <name evidence="5" type="ORF">GPUH_LOCUS12004</name>
</gene>
<evidence type="ECO:0000256" key="3">
    <source>
        <dbReference type="SAM" id="SignalP"/>
    </source>
</evidence>
<dbReference type="Gene3D" id="2.60.120.260">
    <property type="entry name" value="Galactose-binding domain-like"/>
    <property type="match status" value="1"/>
</dbReference>
<keyword evidence="1" id="KW-1015">Disulfide bond</keyword>
<protein>
    <submittedName>
        <fullName evidence="7">Laminin N-terminal domain-containing protein</fullName>
    </submittedName>
</protein>
<evidence type="ECO:0000313" key="6">
    <source>
        <dbReference type="Proteomes" id="UP000271098"/>
    </source>
</evidence>
<evidence type="ECO:0000256" key="2">
    <source>
        <dbReference type="ARBA" id="ARBA00023292"/>
    </source>
</evidence>
<evidence type="ECO:0000313" key="7">
    <source>
        <dbReference type="WBParaSite" id="GPUH_0001201801-mRNA-1"/>
    </source>
</evidence>
<organism evidence="7">
    <name type="scientific">Gongylonema pulchrum</name>
    <dbReference type="NCBI Taxonomy" id="637853"/>
    <lineage>
        <taxon>Eukaryota</taxon>
        <taxon>Metazoa</taxon>
        <taxon>Ecdysozoa</taxon>
        <taxon>Nematoda</taxon>
        <taxon>Chromadorea</taxon>
        <taxon>Rhabditida</taxon>
        <taxon>Spirurina</taxon>
        <taxon>Spiruromorpha</taxon>
        <taxon>Spiruroidea</taxon>
        <taxon>Gongylonematidae</taxon>
        <taxon>Gongylonema</taxon>
    </lineage>
</organism>
<name>A0A183DTG3_9BILA</name>
<keyword evidence="3" id="KW-0732">Signal</keyword>
<keyword evidence="2" id="KW-0424">Laminin EGF-like domain</keyword>
<accession>A0A183DTG3</accession>
<reference evidence="7" key="1">
    <citation type="submission" date="2016-06" db="UniProtKB">
        <authorList>
            <consortium name="WormBaseParasite"/>
        </authorList>
    </citation>
    <scope>IDENTIFICATION</scope>
</reference>
<dbReference type="OrthoDB" id="430826at2759"/>
<dbReference type="PROSITE" id="PS51117">
    <property type="entry name" value="LAMININ_NTER"/>
    <property type="match status" value="1"/>
</dbReference>
<feature type="signal peptide" evidence="3">
    <location>
        <begin position="1"/>
        <end position="18"/>
    </location>
</feature>
<dbReference type="AlphaFoldDB" id="A0A183DTG3"/>
<sequence>MLVSVAVLVLFRMYSSYAAYFSQFSLREPDHDPCYDSVGRPVRCIPDFINAAFGKPITASNTCGQSGPTSHPIGQNAFMT</sequence>
<reference evidence="5 6" key="2">
    <citation type="submission" date="2018-11" db="EMBL/GenBank/DDBJ databases">
        <authorList>
            <consortium name="Pathogen Informatics"/>
        </authorList>
    </citation>
    <scope>NUCLEOTIDE SEQUENCE [LARGE SCALE GENOMIC DNA]</scope>
</reference>
<evidence type="ECO:0000256" key="1">
    <source>
        <dbReference type="ARBA" id="ARBA00023157"/>
    </source>
</evidence>
<feature type="domain" description="Laminin N-terminal" evidence="4">
    <location>
        <begin position="40"/>
        <end position="80"/>
    </location>
</feature>
<dbReference type="Proteomes" id="UP000271098">
    <property type="component" value="Unassembled WGS sequence"/>
</dbReference>
<feature type="chain" id="PRO_5043138852" evidence="3">
    <location>
        <begin position="19"/>
        <end position="80"/>
    </location>
</feature>
<dbReference type="WBParaSite" id="GPUH_0001201801-mRNA-1">
    <property type="protein sequence ID" value="GPUH_0001201801-mRNA-1"/>
    <property type="gene ID" value="GPUH_0001201801"/>
</dbReference>
<evidence type="ECO:0000259" key="4">
    <source>
        <dbReference type="PROSITE" id="PS51117"/>
    </source>
</evidence>
<evidence type="ECO:0000313" key="5">
    <source>
        <dbReference type="EMBL" id="VDN19670.1"/>
    </source>
</evidence>
<keyword evidence="6" id="KW-1185">Reference proteome</keyword>